<protein>
    <submittedName>
        <fullName evidence="1">Uncharacterized protein</fullName>
    </submittedName>
</protein>
<reference evidence="1 2" key="1">
    <citation type="submission" date="2023-08" db="EMBL/GenBank/DDBJ databases">
        <title>Black Yeasts Isolated from many extreme environments.</title>
        <authorList>
            <person name="Coleine C."/>
            <person name="Stajich J.E."/>
            <person name="Selbmann L."/>
        </authorList>
    </citation>
    <scope>NUCLEOTIDE SEQUENCE [LARGE SCALE GENOMIC DNA]</scope>
    <source>
        <strain evidence="1 2">CCFEE 5885</strain>
    </source>
</reference>
<organism evidence="1 2">
    <name type="scientific">Lithohypha guttulata</name>
    <dbReference type="NCBI Taxonomy" id="1690604"/>
    <lineage>
        <taxon>Eukaryota</taxon>
        <taxon>Fungi</taxon>
        <taxon>Dikarya</taxon>
        <taxon>Ascomycota</taxon>
        <taxon>Pezizomycotina</taxon>
        <taxon>Eurotiomycetes</taxon>
        <taxon>Chaetothyriomycetidae</taxon>
        <taxon>Chaetothyriales</taxon>
        <taxon>Trichomeriaceae</taxon>
        <taxon>Lithohypha</taxon>
    </lineage>
</organism>
<keyword evidence="2" id="KW-1185">Reference proteome</keyword>
<evidence type="ECO:0000313" key="1">
    <source>
        <dbReference type="EMBL" id="KAK5093879.1"/>
    </source>
</evidence>
<evidence type="ECO:0000313" key="2">
    <source>
        <dbReference type="Proteomes" id="UP001345013"/>
    </source>
</evidence>
<accession>A0ABR0KF08</accession>
<comment type="caution">
    <text evidence="1">The sequence shown here is derived from an EMBL/GenBank/DDBJ whole genome shotgun (WGS) entry which is preliminary data.</text>
</comment>
<dbReference type="Proteomes" id="UP001345013">
    <property type="component" value="Unassembled WGS sequence"/>
</dbReference>
<name>A0ABR0KF08_9EURO</name>
<sequence length="246" mass="27040">MYGGAYFDVGNPDESKVQSINAGDIVLGTGNSRSCPKAMEMSKDDKYLAIQDAPVVRLFDLHERKKIHHKLPKMDGTKTIPGGHLMSFSHDSQSFMVSTRGDIDDHDLTTLTVAGPSVRGIPTGLLSTFTEKGVPVILSMSPQQAHAVPLRTSRDMTGSRVHSAGVHVEPHTKKSNLVMVNHNNDGFWISDLFGRGQDIKRFKSLKRSKSMRPELLVAMPNANEASILWIDQKLRVALLWVGGLAE</sequence>
<gene>
    <name evidence="1" type="ORF">LTR24_003883</name>
</gene>
<dbReference type="EMBL" id="JAVRRG010000038">
    <property type="protein sequence ID" value="KAK5093879.1"/>
    <property type="molecule type" value="Genomic_DNA"/>
</dbReference>
<proteinExistence type="predicted"/>